<comment type="caution">
    <text evidence="1">The sequence shown here is derived from an EMBL/GenBank/DDBJ whole genome shotgun (WGS) entry which is preliminary data.</text>
</comment>
<gene>
    <name evidence="1" type="ORF">RCL2_001263000</name>
</gene>
<reference evidence="1" key="1">
    <citation type="submission" date="2019-10" db="EMBL/GenBank/DDBJ databases">
        <title>Conservation and host-specific expression of non-tandemly repeated heterogenous ribosome RNA gene in arbuscular mycorrhizal fungi.</title>
        <authorList>
            <person name="Maeda T."/>
            <person name="Kobayashi Y."/>
            <person name="Nakagawa T."/>
            <person name="Ezawa T."/>
            <person name="Yamaguchi K."/>
            <person name="Bino T."/>
            <person name="Nishimoto Y."/>
            <person name="Shigenobu S."/>
            <person name="Kawaguchi M."/>
        </authorList>
    </citation>
    <scope>NUCLEOTIDE SEQUENCE</scope>
    <source>
        <strain evidence="1">HR1</strain>
    </source>
</reference>
<proteinExistence type="predicted"/>
<dbReference type="EMBL" id="BLAL01000156">
    <property type="protein sequence ID" value="GES85525.1"/>
    <property type="molecule type" value="Genomic_DNA"/>
</dbReference>
<name>A0A8H3LFU2_9GLOM</name>
<evidence type="ECO:0000313" key="2">
    <source>
        <dbReference type="Proteomes" id="UP000615446"/>
    </source>
</evidence>
<dbReference type="Proteomes" id="UP000615446">
    <property type="component" value="Unassembled WGS sequence"/>
</dbReference>
<organism evidence="1 2">
    <name type="scientific">Rhizophagus clarus</name>
    <dbReference type="NCBI Taxonomy" id="94130"/>
    <lineage>
        <taxon>Eukaryota</taxon>
        <taxon>Fungi</taxon>
        <taxon>Fungi incertae sedis</taxon>
        <taxon>Mucoromycota</taxon>
        <taxon>Glomeromycotina</taxon>
        <taxon>Glomeromycetes</taxon>
        <taxon>Glomerales</taxon>
        <taxon>Glomeraceae</taxon>
        <taxon>Rhizophagus</taxon>
    </lineage>
</organism>
<evidence type="ECO:0000313" key="1">
    <source>
        <dbReference type="EMBL" id="GES85525.1"/>
    </source>
</evidence>
<sequence length="132" mass="15342">MSNSEEPEIVIEQGRNIEFRTGLKFWSLVCWYLHYYLSIFEELKFWPLVRWYLHYYLLILVEPEATSTSKSHQKMKQEADTIVNTNNNWNFAAKGIGKQMANKSAITKERKRGGAPGHGLHVFFGNLGAYPN</sequence>
<protein>
    <submittedName>
        <fullName evidence="1">Uncharacterized protein</fullName>
    </submittedName>
</protein>
<dbReference type="AlphaFoldDB" id="A0A8H3LFU2"/>
<accession>A0A8H3LFU2</accession>